<keyword evidence="2" id="KW-1185">Reference proteome</keyword>
<dbReference type="RefSeq" id="WP_380842817.1">
    <property type="nucleotide sequence ID" value="NZ_JBHSFP010000015.1"/>
</dbReference>
<comment type="caution">
    <text evidence="1">The sequence shown here is derived from an EMBL/GenBank/DDBJ whole genome shotgun (WGS) entry which is preliminary data.</text>
</comment>
<accession>A0ABV9CJP9</accession>
<evidence type="ECO:0000313" key="1">
    <source>
        <dbReference type="EMBL" id="MFC4533390.1"/>
    </source>
</evidence>
<organism evidence="1 2">
    <name type="scientific">Sphaerisporangium dianthi</name>
    <dbReference type="NCBI Taxonomy" id="1436120"/>
    <lineage>
        <taxon>Bacteria</taxon>
        <taxon>Bacillati</taxon>
        <taxon>Actinomycetota</taxon>
        <taxon>Actinomycetes</taxon>
        <taxon>Streptosporangiales</taxon>
        <taxon>Streptosporangiaceae</taxon>
        <taxon>Sphaerisporangium</taxon>
    </lineage>
</organism>
<name>A0ABV9CJP9_9ACTN</name>
<dbReference type="Proteomes" id="UP001596004">
    <property type="component" value="Unassembled WGS sequence"/>
</dbReference>
<proteinExistence type="predicted"/>
<evidence type="ECO:0000313" key="2">
    <source>
        <dbReference type="Proteomes" id="UP001596004"/>
    </source>
</evidence>
<gene>
    <name evidence="1" type="ORF">ACFO60_21695</name>
</gene>
<reference evidence="2" key="1">
    <citation type="journal article" date="2019" name="Int. J. Syst. Evol. Microbiol.">
        <title>The Global Catalogue of Microorganisms (GCM) 10K type strain sequencing project: providing services to taxonomists for standard genome sequencing and annotation.</title>
        <authorList>
            <consortium name="The Broad Institute Genomics Platform"/>
            <consortium name="The Broad Institute Genome Sequencing Center for Infectious Disease"/>
            <person name="Wu L."/>
            <person name="Ma J."/>
        </authorList>
    </citation>
    <scope>NUCLEOTIDE SEQUENCE [LARGE SCALE GENOMIC DNA]</scope>
    <source>
        <strain evidence="2">CGMCC 4.7132</strain>
    </source>
</reference>
<protein>
    <submittedName>
        <fullName evidence="1">Uncharacterized protein</fullName>
    </submittedName>
</protein>
<dbReference type="EMBL" id="JBHSFP010000015">
    <property type="protein sequence ID" value="MFC4533390.1"/>
    <property type="molecule type" value="Genomic_DNA"/>
</dbReference>
<sequence>MSAVTVAGRPMPDLTADLTAGRPLGGLPVLVRGMGPGLAEALSPLTEGYGGRFTQNRGGEVVYLPSGAEPLIYLGSGRGVPCHAAIAYRPHCATVPEPRFAAPGALPRGPAHFRREVWPLVAKDLAFAYYRELLTAHPERARMTWAEFAPAYAAEEWGSKAARALIRNAVPRFADRLDFDRLDRPLGGIRFGDRAGLQRWTRGYLDADLTRRADPSFGADLALARALSQARDALAGTRHADPWLDGFTRFVAEGPPAARLVELRALAAAGVVMFLGANLQVRPHGREEVWRVSGSAWPGTVEVHAVLDARDIVDRQEEYR</sequence>